<evidence type="ECO:0000256" key="3">
    <source>
        <dbReference type="SAM" id="MobiDB-lite"/>
    </source>
</evidence>
<dbReference type="Gene3D" id="3.90.780.10">
    <property type="entry name" value="5'-Nucleotidase, C-terminal domain"/>
    <property type="match status" value="1"/>
</dbReference>
<feature type="transmembrane region" description="Helical" evidence="4">
    <location>
        <begin position="672"/>
        <end position="692"/>
    </location>
</feature>
<evidence type="ECO:0000313" key="10">
    <source>
        <dbReference type="Proteomes" id="UP000642876"/>
    </source>
</evidence>
<keyword evidence="10" id="KW-1185">Reference proteome</keyword>
<feature type="signal peptide" evidence="2">
    <location>
        <begin position="1"/>
        <end position="29"/>
    </location>
</feature>
<keyword evidence="2" id="KW-0547">Nucleotide-binding</keyword>
<evidence type="ECO:0000313" key="8">
    <source>
        <dbReference type="EMBL" id="QNP89367.1"/>
    </source>
</evidence>
<dbReference type="GO" id="GO:0008768">
    <property type="term" value="F:UDP-sugar diphosphatase activity"/>
    <property type="evidence" value="ECO:0007669"/>
    <property type="project" value="TreeGrafter"/>
</dbReference>
<evidence type="ECO:0000256" key="1">
    <source>
        <dbReference type="ARBA" id="ARBA00022729"/>
    </source>
</evidence>
<feature type="domain" description="5'-Nucleotidase C-terminal" evidence="6">
    <location>
        <begin position="340"/>
        <end position="487"/>
    </location>
</feature>
<sequence length="707" mass="74296">MFDIRRAGALIAATTTTAVVLTAAPIVSAAEADQVTINVANITDFHGRLEANERNKEMGAANVAGIINHIRSNNPNTIVTNSGDNQGGSAFISAISDDKYTMDFVNAIGTDGSAVGNHEFDKGYKDLIDRIVPGTNDKQLGANIFKEDGTREVKPYTVVEKDGVKVALVGTTSNLTVSKSNPANVKGLDIKDSSAQVNEEAKKIKDSGEADVVIALIHDPAKEASAKLDAEYVDFVFGGDSHIKDLNLDAAVPYFQSYEYGKVVTDLSFTFDKETKELSGVNAEQYEYADLETLGITPDENVTQIVADAKKQSDKLGQEVVATVGADFKRGSNPEAKPGTNRGTESTANNMIAESALAALEAFLGEDIDLGIMNAGGVREDLAKGDVTYKQAFDVQPFGNSIDVATLSGAAIKEALENQWQTDEQAEKSGRPRLDMGLSDNVSYTYNPSAPRGEKITQITIDGAPVEMDKDYRVAGSSFLFDGGDDFIDPAKVKDRNDVGYNDLQAFVDYLKSGDAAVRGGQKDVGIVLPEGGLKAGEENTIELSSLSYSSEGEPQAKTVTVAIGDATVTADVDNAVTDADAGYGEQGRATVKLDIPAEISGEQTLKITTDAKTNVSLPVNVAAAPEAPVETPEAPVETPEAPVETPEAPAETPEAPVAGQDGSSGSSNAPIGAIIAGVVAVLSVLSLLLAFPIDRFLGPIASFGKK</sequence>
<evidence type="ECO:0000259" key="6">
    <source>
        <dbReference type="Pfam" id="PF02872"/>
    </source>
</evidence>
<feature type="compositionally biased region" description="Low complexity" evidence="3">
    <location>
        <begin position="626"/>
        <end position="659"/>
    </location>
</feature>
<protein>
    <submittedName>
        <fullName evidence="8">5'-nucleotidase C-terminal domain-containing protein</fullName>
    </submittedName>
</protein>
<dbReference type="PRINTS" id="PR01607">
    <property type="entry name" value="APYRASEFAMLY"/>
</dbReference>
<dbReference type="InterPro" id="IPR008334">
    <property type="entry name" value="5'-Nucleotdase_C"/>
</dbReference>
<dbReference type="RefSeq" id="WP_171194075.1">
    <property type="nucleotide sequence ID" value="NZ_CP061032.1"/>
</dbReference>
<keyword evidence="1 2" id="KW-0732">Signal</keyword>
<keyword evidence="2" id="KW-0378">Hydrolase</keyword>
<dbReference type="Proteomes" id="UP000642876">
    <property type="component" value="Unassembled WGS sequence"/>
</dbReference>
<dbReference type="InterPro" id="IPR036907">
    <property type="entry name" value="5'-Nucleotdase_C_sf"/>
</dbReference>
<dbReference type="GO" id="GO:0000166">
    <property type="term" value="F:nucleotide binding"/>
    <property type="evidence" value="ECO:0007669"/>
    <property type="project" value="UniProtKB-KW"/>
</dbReference>
<evidence type="ECO:0000313" key="9">
    <source>
        <dbReference type="Proteomes" id="UP000516235"/>
    </source>
</evidence>
<dbReference type="GO" id="GO:0030288">
    <property type="term" value="C:outer membrane-bounded periplasmic space"/>
    <property type="evidence" value="ECO:0007669"/>
    <property type="project" value="TreeGrafter"/>
</dbReference>
<organism evidence="8 9">
    <name type="scientific">Corynebacterium lujinxingii</name>
    <dbReference type="NCBI Taxonomy" id="2763010"/>
    <lineage>
        <taxon>Bacteria</taxon>
        <taxon>Bacillati</taxon>
        <taxon>Actinomycetota</taxon>
        <taxon>Actinomycetes</taxon>
        <taxon>Mycobacteriales</taxon>
        <taxon>Corynebacteriaceae</taxon>
        <taxon>Corynebacterium</taxon>
    </lineage>
</organism>
<name>A0A7H0JWF1_9CORY</name>
<evidence type="ECO:0000259" key="5">
    <source>
        <dbReference type="Pfam" id="PF00149"/>
    </source>
</evidence>
<dbReference type="SUPFAM" id="SSF56300">
    <property type="entry name" value="Metallo-dependent phosphatases"/>
    <property type="match status" value="1"/>
</dbReference>
<dbReference type="InterPro" id="IPR004843">
    <property type="entry name" value="Calcineurin-like_PHP"/>
</dbReference>
<keyword evidence="4" id="KW-1133">Transmembrane helix</keyword>
<dbReference type="Pfam" id="PF00149">
    <property type="entry name" value="Metallophos"/>
    <property type="match status" value="1"/>
</dbReference>
<gene>
    <name evidence="7" type="ORF">H7348_05990</name>
    <name evidence="8" type="ORF">IAU68_06495</name>
</gene>
<dbReference type="EMBL" id="JACMYE010000004">
    <property type="protein sequence ID" value="MBC3178864.1"/>
    <property type="molecule type" value="Genomic_DNA"/>
</dbReference>
<feature type="compositionally biased region" description="Basic and acidic residues" evidence="3">
    <location>
        <begin position="425"/>
        <end position="434"/>
    </location>
</feature>
<evidence type="ECO:0000256" key="2">
    <source>
        <dbReference type="RuleBase" id="RU362119"/>
    </source>
</evidence>
<feature type="chain" id="PRO_5029032308" evidence="2">
    <location>
        <begin position="30"/>
        <end position="707"/>
    </location>
</feature>
<proteinExistence type="inferred from homology"/>
<dbReference type="PANTHER" id="PTHR11575">
    <property type="entry name" value="5'-NUCLEOTIDASE-RELATED"/>
    <property type="match status" value="1"/>
</dbReference>
<evidence type="ECO:0000256" key="4">
    <source>
        <dbReference type="SAM" id="Phobius"/>
    </source>
</evidence>
<feature type="region of interest" description="Disordered" evidence="3">
    <location>
        <begin position="626"/>
        <end position="667"/>
    </location>
</feature>
<comment type="similarity">
    <text evidence="2">Belongs to the 5'-nucleotidase family.</text>
</comment>
<dbReference type="Proteomes" id="UP000516235">
    <property type="component" value="Chromosome"/>
</dbReference>
<keyword evidence="4" id="KW-0472">Membrane</keyword>
<reference evidence="9 10" key="1">
    <citation type="submission" date="2020-08" db="EMBL/GenBank/DDBJ databases">
        <title>novel species in genus Corynebacterium.</title>
        <authorList>
            <person name="Zhang G."/>
        </authorList>
    </citation>
    <scope>NUCLEOTIDE SEQUENCE [LARGE SCALE GENOMIC DNA]</scope>
    <source>
        <strain evidence="9 10">zg-917</strain>
        <strain evidence="8">Zg-917</strain>
    </source>
</reference>
<dbReference type="InterPro" id="IPR029052">
    <property type="entry name" value="Metallo-depent_PP-like"/>
</dbReference>
<dbReference type="Pfam" id="PF02872">
    <property type="entry name" value="5_nucleotid_C"/>
    <property type="match status" value="1"/>
</dbReference>
<dbReference type="GO" id="GO:0008253">
    <property type="term" value="F:5'-nucleotidase activity"/>
    <property type="evidence" value="ECO:0007669"/>
    <property type="project" value="TreeGrafter"/>
</dbReference>
<dbReference type="SUPFAM" id="SSF55816">
    <property type="entry name" value="5'-nucleotidase (syn. UDP-sugar hydrolase), C-terminal domain"/>
    <property type="match status" value="1"/>
</dbReference>
<feature type="region of interest" description="Disordered" evidence="3">
    <location>
        <begin position="420"/>
        <end position="440"/>
    </location>
</feature>
<feature type="domain" description="Calcineurin-like phosphoesterase" evidence="5">
    <location>
        <begin position="38"/>
        <end position="243"/>
    </location>
</feature>
<dbReference type="AlphaFoldDB" id="A0A7H0JWF1"/>
<accession>A0A7H0JWF1</accession>
<dbReference type="GO" id="GO:0009166">
    <property type="term" value="P:nucleotide catabolic process"/>
    <property type="evidence" value="ECO:0007669"/>
    <property type="project" value="InterPro"/>
</dbReference>
<dbReference type="EMBL" id="CP061032">
    <property type="protein sequence ID" value="QNP89367.1"/>
    <property type="molecule type" value="Genomic_DNA"/>
</dbReference>
<keyword evidence="4" id="KW-0812">Transmembrane</keyword>
<dbReference type="PANTHER" id="PTHR11575:SF24">
    <property type="entry name" value="5'-NUCLEOTIDASE"/>
    <property type="match status" value="1"/>
</dbReference>
<dbReference type="Gene3D" id="3.60.21.10">
    <property type="match status" value="1"/>
</dbReference>
<dbReference type="InterPro" id="IPR006179">
    <property type="entry name" value="5_nucleotidase/apyrase"/>
</dbReference>
<dbReference type="KEGG" id="cluj:IAU68_06495"/>
<evidence type="ECO:0000313" key="7">
    <source>
        <dbReference type="EMBL" id="MBC3178864.1"/>
    </source>
</evidence>